<keyword evidence="5" id="KW-0539">Nucleus</keyword>
<evidence type="ECO:0000256" key="6">
    <source>
        <dbReference type="SAM" id="MobiDB-lite"/>
    </source>
</evidence>
<dbReference type="Gene3D" id="2.60.40.10">
    <property type="entry name" value="Immunoglobulins"/>
    <property type="match status" value="1"/>
</dbReference>
<dbReference type="InterPro" id="IPR058585">
    <property type="entry name" value="Fn3_VIN3"/>
</dbReference>
<dbReference type="EMBL" id="VOIH02000005">
    <property type="protein sequence ID" value="KAF3447219.1"/>
    <property type="molecule type" value="Genomic_DNA"/>
</dbReference>
<comment type="caution">
    <text evidence="8">The sequence shown here is derived from an EMBL/GenBank/DDBJ whole genome shotgun (WGS) entry which is preliminary data.</text>
</comment>
<keyword evidence="4" id="KW-0862">Zinc</keyword>
<reference evidence="8" key="1">
    <citation type="submission" date="2020-03" db="EMBL/GenBank/DDBJ databases">
        <title>A high-quality chromosome-level genome assembly of a woody plant with both climbing and erect habits, Rhamnella rubrinervis.</title>
        <authorList>
            <person name="Lu Z."/>
            <person name="Yang Y."/>
            <person name="Zhu X."/>
            <person name="Sun Y."/>
        </authorList>
    </citation>
    <scope>NUCLEOTIDE SEQUENCE</scope>
    <source>
        <strain evidence="8">BYM</strain>
        <tissue evidence="8">Leaf</tissue>
    </source>
</reference>
<accession>A0A8K0H7T4</accession>
<dbReference type="Pfam" id="PF07227">
    <property type="entry name" value="PHD_Oberon"/>
    <property type="match status" value="1"/>
</dbReference>
<dbReference type="InterPro" id="IPR013783">
    <property type="entry name" value="Ig-like_fold"/>
</dbReference>
<dbReference type="PANTHER" id="PTHR46286:SF1">
    <property type="entry name" value="VIN3-LIKE PROTEIN 1"/>
    <property type="match status" value="1"/>
</dbReference>
<dbReference type="InterPro" id="IPR036116">
    <property type="entry name" value="FN3_sf"/>
</dbReference>
<dbReference type="InterPro" id="IPR044514">
    <property type="entry name" value="VIN3-like"/>
</dbReference>
<dbReference type="SUPFAM" id="SSF49265">
    <property type="entry name" value="Fibronectin type III"/>
    <property type="match status" value="1"/>
</dbReference>
<evidence type="ECO:0000256" key="4">
    <source>
        <dbReference type="ARBA" id="ARBA00022833"/>
    </source>
</evidence>
<dbReference type="InterPro" id="IPR003961">
    <property type="entry name" value="FN3_dom"/>
</dbReference>
<dbReference type="Proteomes" id="UP000796880">
    <property type="component" value="Unassembled WGS sequence"/>
</dbReference>
<gene>
    <name evidence="8" type="ORF">FNV43_RR12399</name>
</gene>
<organism evidence="8 9">
    <name type="scientific">Rhamnella rubrinervis</name>
    <dbReference type="NCBI Taxonomy" id="2594499"/>
    <lineage>
        <taxon>Eukaryota</taxon>
        <taxon>Viridiplantae</taxon>
        <taxon>Streptophyta</taxon>
        <taxon>Embryophyta</taxon>
        <taxon>Tracheophyta</taxon>
        <taxon>Spermatophyta</taxon>
        <taxon>Magnoliopsida</taxon>
        <taxon>eudicotyledons</taxon>
        <taxon>Gunneridae</taxon>
        <taxon>Pentapetalae</taxon>
        <taxon>rosids</taxon>
        <taxon>fabids</taxon>
        <taxon>Rosales</taxon>
        <taxon>Rhamnaceae</taxon>
        <taxon>rhamnoid group</taxon>
        <taxon>Rhamneae</taxon>
        <taxon>Rhamnella</taxon>
    </lineage>
</organism>
<dbReference type="AlphaFoldDB" id="A0A8K0H7T4"/>
<dbReference type="GO" id="GO:0005634">
    <property type="term" value="C:nucleus"/>
    <property type="evidence" value="ECO:0007669"/>
    <property type="project" value="UniProtKB-SubCell"/>
</dbReference>
<evidence type="ECO:0000313" key="8">
    <source>
        <dbReference type="EMBL" id="KAF3447219.1"/>
    </source>
</evidence>
<comment type="subcellular location">
    <subcellularLocation>
        <location evidence="1">Nucleus</location>
    </subcellularLocation>
</comment>
<dbReference type="GO" id="GO:0010048">
    <property type="term" value="P:vernalization response"/>
    <property type="evidence" value="ECO:0007669"/>
    <property type="project" value="InterPro"/>
</dbReference>
<dbReference type="Pfam" id="PF23376">
    <property type="entry name" value="Fn3_VIN3"/>
    <property type="match status" value="1"/>
</dbReference>
<evidence type="ECO:0000256" key="5">
    <source>
        <dbReference type="ARBA" id="ARBA00023242"/>
    </source>
</evidence>
<keyword evidence="3" id="KW-0863">Zinc-finger</keyword>
<dbReference type="Pfam" id="PF23380">
    <property type="entry name" value="VIN3_C"/>
    <property type="match status" value="1"/>
</dbReference>
<evidence type="ECO:0000256" key="3">
    <source>
        <dbReference type="ARBA" id="ARBA00022771"/>
    </source>
</evidence>
<dbReference type="InterPro" id="IPR032881">
    <property type="entry name" value="Oberon-like_PHD"/>
</dbReference>
<dbReference type="PROSITE" id="PS50853">
    <property type="entry name" value="FN3"/>
    <property type="match status" value="1"/>
</dbReference>
<feature type="region of interest" description="Disordered" evidence="6">
    <location>
        <begin position="1"/>
        <end position="51"/>
    </location>
</feature>
<protein>
    <recommendedName>
        <fullName evidence="7">Fibronectin type-III domain-containing protein</fullName>
    </recommendedName>
</protein>
<feature type="compositionally biased region" description="Polar residues" evidence="6">
    <location>
        <begin position="368"/>
        <end position="379"/>
    </location>
</feature>
<evidence type="ECO:0000256" key="2">
    <source>
        <dbReference type="ARBA" id="ARBA00022723"/>
    </source>
</evidence>
<evidence type="ECO:0000259" key="7">
    <source>
        <dbReference type="PROSITE" id="PS50853"/>
    </source>
</evidence>
<keyword evidence="9" id="KW-1185">Reference proteome</keyword>
<dbReference type="CDD" id="cd00063">
    <property type="entry name" value="FN3"/>
    <property type="match status" value="1"/>
</dbReference>
<evidence type="ECO:0000256" key="1">
    <source>
        <dbReference type="ARBA" id="ARBA00004123"/>
    </source>
</evidence>
<proteinExistence type="predicted"/>
<name>A0A8K0H7T4_9ROSA</name>
<dbReference type="OrthoDB" id="1925343at2759"/>
<keyword evidence="2" id="KW-0479">Metal-binding</keyword>
<feature type="compositionally biased region" description="Basic residues" evidence="6">
    <location>
        <begin position="1"/>
        <end position="12"/>
    </location>
</feature>
<dbReference type="GO" id="GO:0008270">
    <property type="term" value="F:zinc ion binding"/>
    <property type="evidence" value="ECO:0007669"/>
    <property type="project" value="UniProtKB-KW"/>
</dbReference>
<dbReference type="PANTHER" id="PTHR46286">
    <property type="entry name" value="VIN3-LIKE PROTEIN 2-RELATED"/>
    <property type="match status" value="1"/>
</dbReference>
<feature type="region of interest" description="Disordered" evidence="6">
    <location>
        <begin position="360"/>
        <end position="383"/>
    </location>
</feature>
<sequence length="648" mass="72787">MTEPHGKKRNKSSKNEESGRNFRQAINNQPSRKQPRKRENTARIPAAAAQSQEVKSSDTWICRNSACRAALPLADSFCTRCSCCICHLFDDNKDPSLWLVCTTEFDNLELCGLSCHIECAIQKQKVGVVSHEQLDGSYCCASCGRVSDILECWKKQLMIAKDARRLDALCHRISLSYRLLDETCRFKELHEIVSDAKTKLEAEVGPLSGVSAKMARGLVSRLSVAADLQNMCSLAIKKADAWLISCSGANLNHREPLPVVCRFLFEEVTSSSLVIVLKEVNLQPEVVKGYKIWYYQSMEESSLKEPACFFPKTVRRILISNLQPSSEYIFRIIPYTDSGDLGHSEAKCFTKSLEIVNHNSESEVGPVNHTSQNEDSPSNAEKEFNSYRPHCLTDFKVHNPGKFTCSTLSGEKSDLDGFCSVNVEDCCGGSSSVKHDTLEKKTAMLNSCELDLNVTSVPDLNAELAPALDSSRDEDNGCTLERVFEAEDDAISQDLEKTIRSTSSGHKEWQTCEIKPTRVVSASDFQPELCTKQTMSSKNDNNDCVSTLIDGSTSQFFGELGCLDRSYEFCVKIVRRLEQEGHIVHDFRMKFLTWFSLRSTKQERRVVYTFIQTLMDDPRSLAAQLVDSFSYIISCKRPRTGLCTKLWH</sequence>
<evidence type="ECO:0000313" key="9">
    <source>
        <dbReference type="Proteomes" id="UP000796880"/>
    </source>
</evidence>
<feature type="domain" description="Fibronectin type-III" evidence="7">
    <location>
        <begin position="255"/>
        <end position="355"/>
    </location>
</feature>
<dbReference type="GO" id="GO:0040029">
    <property type="term" value="P:epigenetic regulation of gene expression"/>
    <property type="evidence" value="ECO:0007669"/>
    <property type="project" value="InterPro"/>
</dbReference>
<dbReference type="InterPro" id="IPR056990">
    <property type="entry name" value="VIN3-like_C"/>
</dbReference>